<dbReference type="InterPro" id="IPR036412">
    <property type="entry name" value="HAD-like_sf"/>
</dbReference>
<evidence type="ECO:0000256" key="1">
    <source>
        <dbReference type="SAM" id="MobiDB-lite"/>
    </source>
</evidence>
<dbReference type="PANTHER" id="PTHR10000:SF8">
    <property type="entry name" value="HAD SUPERFAMILY HYDROLASE-LIKE, TYPE 3"/>
    <property type="match status" value="1"/>
</dbReference>
<dbReference type="GO" id="GO:0000287">
    <property type="term" value="F:magnesium ion binding"/>
    <property type="evidence" value="ECO:0007669"/>
    <property type="project" value="TreeGrafter"/>
</dbReference>
<protein>
    <submittedName>
        <fullName evidence="2">Uncharacterized protein</fullName>
    </submittedName>
</protein>
<evidence type="ECO:0000313" key="2">
    <source>
        <dbReference type="EMBL" id="ERG92206.1"/>
    </source>
</evidence>
<accession>U1PJ36</accession>
<dbReference type="SUPFAM" id="SSF56784">
    <property type="entry name" value="HAD-like"/>
    <property type="match status" value="1"/>
</dbReference>
<organism evidence="2 3">
    <name type="scientific">Haloquadratum walsbyi J07HQW1</name>
    <dbReference type="NCBI Taxonomy" id="1238424"/>
    <lineage>
        <taxon>Archaea</taxon>
        <taxon>Methanobacteriati</taxon>
        <taxon>Methanobacteriota</taxon>
        <taxon>Stenosarchaea group</taxon>
        <taxon>Halobacteria</taxon>
        <taxon>Halobacteriales</taxon>
        <taxon>Haloferacaceae</taxon>
        <taxon>Haloquadratum</taxon>
    </lineage>
</organism>
<reference evidence="2 3" key="1">
    <citation type="journal article" date="2013" name="PLoS ONE">
        <title>Assembly-driven community genomics of a hypersaline microbial ecosystem.</title>
        <authorList>
            <person name="Podell S."/>
            <person name="Ugalde J.A."/>
            <person name="Narasingarao P."/>
            <person name="Banfield J.F."/>
            <person name="Heidelberg K.B."/>
            <person name="Allen E.E."/>
        </authorList>
    </citation>
    <scope>NUCLEOTIDE SEQUENCE [LARGE SCALE GENOMIC DNA]</scope>
    <source>
        <strain evidence="3">J07HQW1</strain>
    </source>
</reference>
<dbReference type="InterPro" id="IPR023214">
    <property type="entry name" value="HAD_sf"/>
</dbReference>
<feature type="region of interest" description="Disordered" evidence="1">
    <location>
        <begin position="314"/>
        <end position="337"/>
    </location>
</feature>
<evidence type="ECO:0000313" key="3">
    <source>
        <dbReference type="Proteomes" id="UP000030649"/>
    </source>
</evidence>
<dbReference type="HOGENOM" id="CLU_654898_0_0_2"/>
<name>U1PJ36_9EURY</name>
<sequence>MDRYDRIYNLYENFSTDTLRDRQNFIDLFPPVDSRVALEYWEDAHDELQAQKHEIRDAFSNEQYTETDSEDFYEHDTSVDQTSDSRTSLETTEDGTLAPETMAAIASRATREQAFTALDLSMKYQRKVNALVLDVDETLRSAGGTDNEIPRETLHHLTEIHENDIPIIICTGQTLENVKGFAIQGLGSELVHSGDISIVYEAGTGVFTPGHGSDTKRLLYAELDSEIQSIFTHVRSQVLPEAPEKIQQSAHLQGNEFNITLKPNHETGSDAAETVIDDGLCYLIDLLGGVVTEAVDIDDETVASIQDNMTADVDISSVSDGASDDDVDSGTRTTQTETEADNIGALWARAYYASADPEIATVLEEADVAPPMDSDSIPTPVRTRFDRIDVAYYHADAAEIGSLDLDKPTGVQAAFDVLGISDPFALIMGDSKSDLRIMEWAQTHDAGIAAAPRHASTRVLEHVRTTDDLVFEPGDAASILRTISVLNHLDPTKPASEQRHG</sequence>
<proteinExistence type="predicted"/>
<gene>
    <name evidence="2" type="ORF">J07HQW1_02241</name>
</gene>
<dbReference type="Proteomes" id="UP000030649">
    <property type="component" value="Unassembled WGS sequence"/>
</dbReference>
<dbReference type="Gene3D" id="3.40.50.1000">
    <property type="entry name" value="HAD superfamily/HAD-like"/>
    <property type="match status" value="1"/>
</dbReference>
<dbReference type="PANTHER" id="PTHR10000">
    <property type="entry name" value="PHOSPHOSERINE PHOSPHATASE"/>
    <property type="match status" value="1"/>
</dbReference>
<dbReference type="GO" id="GO:0005829">
    <property type="term" value="C:cytosol"/>
    <property type="evidence" value="ECO:0007669"/>
    <property type="project" value="TreeGrafter"/>
</dbReference>
<dbReference type="AlphaFoldDB" id="U1PJ36"/>
<dbReference type="GO" id="GO:0016791">
    <property type="term" value="F:phosphatase activity"/>
    <property type="evidence" value="ECO:0007669"/>
    <property type="project" value="TreeGrafter"/>
</dbReference>
<dbReference type="EMBL" id="KE356560">
    <property type="protein sequence ID" value="ERG92206.1"/>
    <property type="molecule type" value="Genomic_DNA"/>
</dbReference>